<dbReference type="HOGENOM" id="CLU_2915074_0_0_10"/>
<keyword evidence="1" id="KW-0472">Membrane</keyword>
<dbReference type="STRING" id="742766.HMPREF9455_00697"/>
<keyword evidence="1" id="KW-0812">Transmembrane</keyword>
<keyword evidence="3" id="KW-1185">Reference proteome</keyword>
<dbReference type="Proteomes" id="UP000004913">
    <property type="component" value="Unassembled WGS sequence"/>
</dbReference>
<protein>
    <submittedName>
        <fullName evidence="2">Uncharacterized protein</fullName>
    </submittedName>
</protein>
<evidence type="ECO:0000313" key="3">
    <source>
        <dbReference type="Proteomes" id="UP000004913"/>
    </source>
</evidence>
<dbReference type="EMBL" id="ADLV01000012">
    <property type="protein sequence ID" value="EGK03206.1"/>
    <property type="molecule type" value="Genomic_DNA"/>
</dbReference>
<feature type="transmembrane region" description="Helical" evidence="1">
    <location>
        <begin position="36"/>
        <end position="54"/>
    </location>
</feature>
<gene>
    <name evidence="2" type="ORF">HMPREF9455_00697</name>
</gene>
<keyword evidence="1" id="KW-1133">Transmembrane helix</keyword>
<evidence type="ECO:0000256" key="1">
    <source>
        <dbReference type="SAM" id="Phobius"/>
    </source>
</evidence>
<accession>F5IUD0</accession>
<dbReference type="RefSeq" id="WP_006798212.1">
    <property type="nucleotide sequence ID" value="NZ_GL891979.1"/>
</dbReference>
<feature type="transmembrane region" description="Helical" evidence="1">
    <location>
        <begin position="6"/>
        <end position="24"/>
    </location>
</feature>
<comment type="caution">
    <text evidence="2">The sequence shown here is derived from an EMBL/GenBank/DDBJ whole genome shotgun (WGS) entry which is preliminary data.</text>
</comment>
<dbReference type="AlphaFoldDB" id="F5IUD0"/>
<proteinExistence type="predicted"/>
<sequence length="61" mass="6941">MKIVKIIFGVFFTLVALTLLIDIFRQDEIIHAFEKLGAFLIAGGLAFWFIRSTVKKKKGNL</sequence>
<name>F5IUD0_9BACT</name>
<reference evidence="2 3" key="1">
    <citation type="submission" date="2011-04" db="EMBL/GenBank/DDBJ databases">
        <title>The Genome Sequence of Dysgonomonas gadei ATCC BAA-286.</title>
        <authorList>
            <consortium name="The Broad Institute Genome Sequencing Platform"/>
            <person name="Earl A."/>
            <person name="Ward D."/>
            <person name="Feldgarden M."/>
            <person name="Gevers D."/>
            <person name="Pudlo N."/>
            <person name="Martens E."/>
            <person name="Allen-Vercoe E."/>
            <person name="Young S.K."/>
            <person name="Zeng Q."/>
            <person name="Gargeya S."/>
            <person name="Fitzgerald M."/>
            <person name="Haas B."/>
            <person name="Abouelleil A."/>
            <person name="Alvarado L."/>
            <person name="Arachchi H.M."/>
            <person name="Berlin A."/>
            <person name="Brown A."/>
            <person name="Chapman S.B."/>
            <person name="Chen Z."/>
            <person name="Dunbar C."/>
            <person name="Freedman E."/>
            <person name="Gearin G."/>
            <person name="Gellesch M."/>
            <person name="Goldberg J."/>
            <person name="Griggs A."/>
            <person name="Gujja S."/>
            <person name="Heiman D."/>
            <person name="Howarth C."/>
            <person name="Larson L."/>
            <person name="Lui A."/>
            <person name="MacDonald P.J.P."/>
            <person name="Mehta T."/>
            <person name="Montmayeur A."/>
            <person name="Murphy C."/>
            <person name="Neiman D."/>
            <person name="Pearson M."/>
            <person name="Priest M."/>
            <person name="Roberts A."/>
            <person name="Saif S."/>
            <person name="Shea T."/>
            <person name="Shenoy N."/>
            <person name="Sisk P."/>
            <person name="Stolte C."/>
            <person name="Sykes S."/>
            <person name="Yandava C."/>
            <person name="Wortman J."/>
            <person name="Nusbaum C."/>
            <person name="Birren B."/>
        </authorList>
    </citation>
    <scope>NUCLEOTIDE SEQUENCE [LARGE SCALE GENOMIC DNA]</scope>
    <source>
        <strain evidence="2 3">ATCC BAA-286</strain>
    </source>
</reference>
<organism evidence="2 3">
    <name type="scientific">Dysgonomonas gadei ATCC BAA-286</name>
    <dbReference type="NCBI Taxonomy" id="742766"/>
    <lineage>
        <taxon>Bacteria</taxon>
        <taxon>Pseudomonadati</taxon>
        <taxon>Bacteroidota</taxon>
        <taxon>Bacteroidia</taxon>
        <taxon>Bacteroidales</taxon>
        <taxon>Dysgonomonadaceae</taxon>
        <taxon>Dysgonomonas</taxon>
    </lineage>
</organism>
<evidence type="ECO:0000313" key="2">
    <source>
        <dbReference type="EMBL" id="EGK03206.1"/>
    </source>
</evidence>